<keyword evidence="3" id="KW-1185">Reference proteome</keyword>
<dbReference type="InterPro" id="IPR001173">
    <property type="entry name" value="Glyco_trans_2-like"/>
</dbReference>
<evidence type="ECO:0000259" key="1">
    <source>
        <dbReference type="Pfam" id="PF00535"/>
    </source>
</evidence>
<dbReference type="Pfam" id="PF00535">
    <property type="entry name" value="Glycos_transf_2"/>
    <property type="match status" value="1"/>
</dbReference>
<proteinExistence type="predicted"/>
<reference evidence="2 3" key="1">
    <citation type="submission" date="2023-07" db="EMBL/GenBank/DDBJ databases">
        <title>Sorghum-associated microbial communities from plants grown in Nebraska, USA.</title>
        <authorList>
            <person name="Schachtman D."/>
        </authorList>
    </citation>
    <scope>NUCLEOTIDE SEQUENCE [LARGE SCALE GENOMIC DNA]</scope>
    <source>
        <strain evidence="2 3">BE167</strain>
    </source>
</reference>
<evidence type="ECO:0000313" key="2">
    <source>
        <dbReference type="EMBL" id="MDR7082016.1"/>
    </source>
</evidence>
<dbReference type="Proteomes" id="UP001252243">
    <property type="component" value="Unassembled WGS sequence"/>
</dbReference>
<dbReference type="SUPFAM" id="SSF53448">
    <property type="entry name" value="Nucleotide-diphospho-sugar transferases"/>
    <property type="match status" value="1"/>
</dbReference>
<evidence type="ECO:0000313" key="3">
    <source>
        <dbReference type="Proteomes" id="UP001252243"/>
    </source>
</evidence>
<gene>
    <name evidence="2" type="ORF">J2X01_001301</name>
</gene>
<protein>
    <recommendedName>
        <fullName evidence="1">Glycosyltransferase 2-like domain-containing protein</fullName>
    </recommendedName>
</protein>
<dbReference type="InterPro" id="IPR050834">
    <property type="entry name" value="Glycosyltransf_2"/>
</dbReference>
<sequence length="363" mass="40232">MTPTTGKKIRTRPRNVAGEPATVTVVISCYNYGRYLPGAVLSAVNQDGVTVDVVVVDDASTDGSLEVARELSSAHANVRVLAHETNRGVVETFNDGAKLAKGEFLVRLDADDLLTPGSLGRAVPVARAHPSVGLVYGHPLHFSDGVLPRPRLSPSAWTIWPGREWLLDRCRSGSNVITSPEVLMRRSVLERIGYQAPLKHTHDMELWFRFSAFADVAYIHGADQAWHREHSDSLSAREVDVLVDLRERREAFDVLFDGPAGTVAEAGDLRRRATRTLVNEALKTARNELDRGAGTSVLYGCSLELARELDPGVVHSTAWDRLARRTDQAARFPHLRGGASARRLTARVRSELQWWRWHRNGVY</sequence>
<dbReference type="InterPro" id="IPR029044">
    <property type="entry name" value="Nucleotide-diphossugar_trans"/>
</dbReference>
<dbReference type="Gene3D" id="3.90.550.10">
    <property type="entry name" value="Spore Coat Polysaccharide Biosynthesis Protein SpsA, Chain A"/>
    <property type="match status" value="1"/>
</dbReference>
<comment type="caution">
    <text evidence="2">The sequence shown here is derived from an EMBL/GenBank/DDBJ whole genome shotgun (WGS) entry which is preliminary data.</text>
</comment>
<dbReference type="CDD" id="cd00761">
    <property type="entry name" value="Glyco_tranf_GTA_type"/>
    <property type="match status" value="1"/>
</dbReference>
<feature type="domain" description="Glycosyltransferase 2-like" evidence="1">
    <location>
        <begin position="24"/>
        <end position="192"/>
    </location>
</feature>
<dbReference type="RefSeq" id="WP_310051963.1">
    <property type="nucleotide sequence ID" value="NZ_JAVDVQ010000004.1"/>
</dbReference>
<dbReference type="PANTHER" id="PTHR43685">
    <property type="entry name" value="GLYCOSYLTRANSFERASE"/>
    <property type="match status" value="1"/>
</dbReference>
<dbReference type="EMBL" id="JAVDVQ010000004">
    <property type="protein sequence ID" value="MDR7082016.1"/>
    <property type="molecule type" value="Genomic_DNA"/>
</dbReference>
<organism evidence="2 3">
    <name type="scientific">Arthrobacter ginsengisoli</name>
    <dbReference type="NCBI Taxonomy" id="1356565"/>
    <lineage>
        <taxon>Bacteria</taxon>
        <taxon>Bacillati</taxon>
        <taxon>Actinomycetota</taxon>
        <taxon>Actinomycetes</taxon>
        <taxon>Micrococcales</taxon>
        <taxon>Micrococcaceae</taxon>
        <taxon>Arthrobacter</taxon>
    </lineage>
</organism>
<dbReference type="PANTHER" id="PTHR43685:SF2">
    <property type="entry name" value="GLYCOSYLTRANSFERASE 2-LIKE DOMAIN-CONTAINING PROTEIN"/>
    <property type="match status" value="1"/>
</dbReference>
<accession>A0ABU1UA37</accession>
<name>A0ABU1UA37_9MICC</name>